<dbReference type="Proteomes" id="UP000799779">
    <property type="component" value="Unassembled WGS sequence"/>
</dbReference>
<name>A0A6A5W2S7_9PLEO</name>
<proteinExistence type="predicted"/>
<reference evidence="1" key="1">
    <citation type="journal article" date="2020" name="Stud. Mycol.">
        <title>101 Dothideomycetes genomes: a test case for predicting lifestyles and emergence of pathogens.</title>
        <authorList>
            <person name="Haridas S."/>
            <person name="Albert R."/>
            <person name="Binder M."/>
            <person name="Bloem J."/>
            <person name="Labutti K."/>
            <person name="Salamov A."/>
            <person name="Andreopoulos B."/>
            <person name="Baker S."/>
            <person name="Barry K."/>
            <person name="Bills G."/>
            <person name="Bluhm B."/>
            <person name="Cannon C."/>
            <person name="Castanera R."/>
            <person name="Culley D."/>
            <person name="Daum C."/>
            <person name="Ezra D."/>
            <person name="Gonzalez J."/>
            <person name="Henrissat B."/>
            <person name="Kuo A."/>
            <person name="Liang C."/>
            <person name="Lipzen A."/>
            <person name="Lutzoni F."/>
            <person name="Magnuson J."/>
            <person name="Mondo S."/>
            <person name="Nolan M."/>
            <person name="Ohm R."/>
            <person name="Pangilinan J."/>
            <person name="Park H.-J."/>
            <person name="Ramirez L."/>
            <person name="Alfaro M."/>
            <person name="Sun H."/>
            <person name="Tritt A."/>
            <person name="Yoshinaga Y."/>
            <person name="Zwiers L.-H."/>
            <person name="Turgeon B."/>
            <person name="Goodwin S."/>
            <person name="Spatafora J."/>
            <person name="Crous P."/>
            <person name="Grigoriev I."/>
        </authorList>
    </citation>
    <scope>NUCLEOTIDE SEQUENCE</scope>
    <source>
        <strain evidence="1">CBS 123094</strain>
    </source>
</reference>
<dbReference type="EMBL" id="ML977629">
    <property type="protein sequence ID" value="KAF1996080.1"/>
    <property type="molecule type" value="Genomic_DNA"/>
</dbReference>
<protein>
    <submittedName>
        <fullName evidence="1">Uncharacterized protein</fullName>
    </submittedName>
</protein>
<gene>
    <name evidence="1" type="ORF">P154DRAFT_324522</name>
</gene>
<evidence type="ECO:0000313" key="1">
    <source>
        <dbReference type="EMBL" id="KAF1996080.1"/>
    </source>
</evidence>
<sequence>MFYAVMTTAVSFGGVGLAGSSSFVRSPLSISLSAPHYHLRSAFSGYPCCQQALPPIHICQGVPFSLKCPSIAVHVPTRSVPEPRRASAALKSAVSPTRHVETLQSAAIYSTVAGPRRVHGADGKEHLDSWVCSVKLKRSITVPFARFRLAVFGEQFRLLQTIGCRRQILKA</sequence>
<dbReference type="AlphaFoldDB" id="A0A6A5W2S7"/>
<evidence type="ECO:0000313" key="2">
    <source>
        <dbReference type="Proteomes" id="UP000799779"/>
    </source>
</evidence>
<keyword evidence="2" id="KW-1185">Reference proteome</keyword>
<accession>A0A6A5W2S7</accession>
<organism evidence="1 2">
    <name type="scientific">Amniculicola lignicola CBS 123094</name>
    <dbReference type="NCBI Taxonomy" id="1392246"/>
    <lineage>
        <taxon>Eukaryota</taxon>
        <taxon>Fungi</taxon>
        <taxon>Dikarya</taxon>
        <taxon>Ascomycota</taxon>
        <taxon>Pezizomycotina</taxon>
        <taxon>Dothideomycetes</taxon>
        <taxon>Pleosporomycetidae</taxon>
        <taxon>Pleosporales</taxon>
        <taxon>Amniculicolaceae</taxon>
        <taxon>Amniculicola</taxon>
    </lineage>
</organism>